<feature type="domain" description="Homeobox" evidence="8">
    <location>
        <begin position="111"/>
        <end position="171"/>
    </location>
</feature>
<dbReference type="PANTHER" id="PTHR46123:SF4">
    <property type="entry name" value="MIX-TYPE HOMEOBOX GENE 1-RELATED"/>
    <property type="match status" value="1"/>
</dbReference>
<evidence type="ECO:0000256" key="4">
    <source>
        <dbReference type="ARBA" id="ARBA00023242"/>
    </source>
</evidence>
<dbReference type="PROSITE" id="PS00027">
    <property type="entry name" value="HOMEOBOX_1"/>
    <property type="match status" value="1"/>
</dbReference>
<keyword evidence="3 5" id="KW-0371">Homeobox</keyword>
<evidence type="ECO:0000259" key="8">
    <source>
        <dbReference type="PROSITE" id="PS50071"/>
    </source>
</evidence>
<evidence type="ECO:0000256" key="1">
    <source>
        <dbReference type="ARBA" id="ARBA00004123"/>
    </source>
</evidence>
<dbReference type="InterPro" id="IPR051306">
    <property type="entry name" value="Homeobox_regulator"/>
</dbReference>
<dbReference type="PANTHER" id="PTHR46123">
    <property type="entry name" value="MIX-TYPE HOMEOBOX GENE 1-RELATED"/>
    <property type="match status" value="1"/>
</dbReference>
<proteinExistence type="predicted"/>
<dbReference type="OrthoDB" id="6097457at2759"/>
<dbReference type="Gene3D" id="1.10.10.60">
    <property type="entry name" value="Homeodomain-like"/>
    <property type="match status" value="1"/>
</dbReference>
<evidence type="ECO:0000256" key="3">
    <source>
        <dbReference type="ARBA" id="ARBA00023155"/>
    </source>
</evidence>
<dbReference type="InterPro" id="IPR001356">
    <property type="entry name" value="HD"/>
</dbReference>
<feature type="region of interest" description="Disordered" evidence="7">
    <location>
        <begin position="168"/>
        <end position="190"/>
    </location>
</feature>
<evidence type="ECO:0000313" key="9">
    <source>
        <dbReference type="EMBL" id="CAF0971301.1"/>
    </source>
</evidence>
<dbReference type="EMBL" id="CAJNOC010003180">
    <property type="protein sequence ID" value="CAF0971301.1"/>
    <property type="molecule type" value="Genomic_DNA"/>
</dbReference>
<organism evidence="9 10">
    <name type="scientific">Brachionus calyciflorus</name>
    <dbReference type="NCBI Taxonomy" id="104777"/>
    <lineage>
        <taxon>Eukaryota</taxon>
        <taxon>Metazoa</taxon>
        <taxon>Spiralia</taxon>
        <taxon>Gnathifera</taxon>
        <taxon>Rotifera</taxon>
        <taxon>Eurotatoria</taxon>
        <taxon>Monogononta</taxon>
        <taxon>Pseudotrocha</taxon>
        <taxon>Ploima</taxon>
        <taxon>Brachionidae</taxon>
        <taxon>Brachionus</taxon>
    </lineage>
</organism>
<dbReference type="GO" id="GO:0000977">
    <property type="term" value="F:RNA polymerase II transcription regulatory region sequence-specific DNA binding"/>
    <property type="evidence" value="ECO:0007669"/>
    <property type="project" value="TreeGrafter"/>
</dbReference>
<feature type="DNA-binding region" description="Homeobox" evidence="5">
    <location>
        <begin position="113"/>
        <end position="172"/>
    </location>
</feature>
<dbReference type="GO" id="GO:0000981">
    <property type="term" value="F:DNA-binding transcription factor activity, RNA polymerase II-specific"/>
    <property type="evidence" value="ECO:0007669"/>
    <property type="project" value="InterPro"/>
</dbReference>
<dbReference type="SMART" id="SM00389">
    <property type="entry name" value="HOX"/>
    <property type="match status" value="1"/>
</dbReference>
<keyword evidence="4 5" id="KW-0539">Nucleus</keyword>
<reference evidence="9" key="1">
    <citation type="submission" date="2021-02" db="EMBL/GenBank/DDBJ databases">
        <authorList>
            <person name="Nowell W R."/>
        </authorList>
    </citation>
    <scope>NUCLEOTIDE SEQUENCE</scope>
    <source>
        <strain evidence="9">Ploen Becks lab</strain>
    </source>
</reference>
<evidence type="ECO:0000313" key="10">
    <source>
        <dbReference type="Proteomes" id="UP000663879"/>
    </source>
</evidence>
<dbReference type="PROSITE" id="PS50071">
    <property type="entry name" value="HOMEOBOX_2"/>
    <property type="match status" value="1"/>
</dbReference>
<comment type="subcellular location">
    <subcellularLocation>
        <location evidence="1 5 6">Nucleus</location>
    </subcellularLocation>
</comment>
<feature type="compositionally biased region" description="Basic residues" evidence="7">
    <location>
        <begin position="168"/>
        <end position="179"/>
    </location>
</feature>
<dbReference type="InterPro" id="IPR009057">
    <property type="entry name" value="Homeodomain-like_sf"/>
</dbReference>
<dbReference type="CDD" id="cd00086">
    <property type="entry name" value="homeodomain"/>
    <property type="match status" value="1"/>
</dbReference>
<evidence type="ECO:0000256" key="2">
    <source>
        <dbReference type="ARBA" id="ARBA00023125"/>
    </source>
</evidence>
<name>A0A814EQQ4_9BILA</name>
<sequence length="226" mass="25637">MESRSQSPISPLTVNVNSSECSTPVKESTNGLLAYSTPLFYHFNYAQKTTPFVSQIKPKVNFHSIADLVGSESDDSGFQSLATSVKESPVVSFKQKLDEAEQDKENSKKCDNGKKFRTTFTEEQKLALDAYFQKNPYPDPKETEDLSQQLVLPENVIKVWFQNKRSRDKQRKFSSKSRKSQVQSQDHSQTASPIVANLQLLQSRLNQYAALTAVVQNSPFYSQQFY</sequence>
<gene>
    <name evidence="9" type="ORF">OXX778_LOCUS14932</name>
</gene>
<keyword evidence="10" id="KW-1185">Reference proteome</keyword>
<dbReference type="GO" id="GO:0005634">
    <property type="term" value="C:nucleus"/>
    <property type="evidence" value="ECO:0007669"/>
    <property type="project" value="UniProtKB-SubCell"/>
</dbReference>
<dbReference type="SUPFAM" id="SSF46689">
    <property type="entry name" value="Homeodomain-like"/>
    <property type="match status" value="1"/>
</dbReference>
<dbReference type="InterPro" id="IPR017970">
    <property type="entry name" value="Homeobox_CS"/>
</dbReference>
<evidence type="ECO:0000256" key="6">
    <source>
        <dbReference type="RuleBase" id="RU000682"/>
    </source>
</evidence>
<dbReference type="Proteomes" id="UP000663879">
    <property type="component" value="Unassembled WGS sequence"/>
</dbReference>
<dbReference type="Pfam" id="PF00046">
    <property type="entry name" value="Homeodomain"/>
    <property type="match status" value="1"/>
</dbReference>
<comment type="caution">
    <text evidence="9">The sequence shown here is derived from an EMBL/GenBank/DDBJ whole genome shotgun (WGS) entry which is preliminary data.</text>
</comment>
<accession>A0A814EQQ4</accession>
<keyword evidence="2 5" id="KW-0238">DNA-binding</keyword>
<evidence type="ECO:0000256" key="5">
    <source>
        <dbReference type="PROSITE-ProRule" id="PRU00108"/>
    </source>
</evidence>
<evidence type="ECO:0000256" key="7">
    <source>
        <dbReference type="SAM" id="MobiDB-lite"/>
    </source>
</evidence>
<dbReference type="AlphaFoldDB" id="A0A814EQQ4"/>
<protein>
    <recommendedName>
        <fullName evidence="8">Homeobox domain-containing protein</fullName>
    </recommendedName>
</protein>